<sequence>MSITAALRPTTRPRWITPYDASRCYLLPDTVECNIPRRGAAGECGAWDWARGHLVELHFRLGGAPAALYYRDLVAPHPHDALGVAPHLPVGVEVTARLRTREDRLVTVVSRVESAPHGPRGDHWQVTVDGEIPTDADDPALHGEHRYPPSLPFLAFLVDLHLQRTSPRPTAPAITLRNHPA</sequence>
<reference evidence="2" key="1">
    <citation type="journal article" date="2021" name="Curr. Microbiol.">
        <title>Complete genome of nocamycin-producing strain Saccharothrix syringae NRRL B-16468 reveals the biosynthetic potential for secondary metabolites.</title>
        <authorList>
            <person name="Mo X."/>
            <person name="Yang S."/>
        </authorList>
    </citation>
    <scope>NUCLEOTIDE SEQUENCE [LARGE SCALE GENOMIC DNA]</scope>
    <source>
        <strain evidence="2">ATCC 51364 / DSM 43886 / JCM 6844 / KCTC 9398 / NBRC 14523 / NRRL B-16468 / INA 2240</strain>
    </source>
</reference>
<dbReference type="AlphaFoldDB" id="A0A5Q0H480"/>
<dbReference type="RefSeq" id="WP_033435689.1">
    <property type="nucleotide sequence ID" value="NZ_CP034550.1"/>
</dbReference>
<dbReference type="OrthoDB" id="3620527at2"/>
<accession>A0A5Q0H480</accession>
<gene>
    <name evidence="1" type="ORF">EKG83_26780</name>
</gene>
<name>A0A5Q0H480_SACSY</name>
<evidence type="ECO:0000313" key="2">
    <source>
        <dbReference type="Proteomes" id="UP000325787"/>
    </source>
</evidence>
<evidence type="ECO:0000313" key="1">
    <source>
        <dbReference type="EMBL" id="QFZ20532.1"/>
    </source>
</evidence>
<protein>
    <submittedName>
        <fullName evidence="1">Uncharacterized protein</fullName>
    </submittedName>
</protein>
<dbReference type="Proteomes" id="UP000325787">
    <property type="component" value="Chromosome"/>
</dbReference>
<proteinExistence type="predicted"/>
<dbReference type="KEGG" id="ssyi:EKG83_26780"/>
<dbReference type="EMBL" id="CP034550">
    <property type="protein sequence ID" value="QFZ20532.1"/>
    <property type="molecule type" value="Genomic_DNA"/>
</dbReference>
<organism evidence="1 2">
    <name type="scientific">Saccharothrix syringae</name>
    <name type="common">Nocardiopsis syringae</name>
    <dbReference type="NCBI Taxonomy" id="103733"/>
    <lineage>
        <taxon>Bacteria</taxon>
        <taxon>Bacillati</taxon>
        <taxon>Actinomycetota</taxon>
        <taxon>Actinomycetes</taxon>
        <taxon>Pseudonocardiales</taxon>
        <taxon>Pseudonocardiaceae</taxon>
        <taxon>Saccharothrix</taxon>
    </lineage>
</organism>
<keyword evidence="2" id="KW-1185">Reference proteome</keyword>